<dbReference type="EMBL" id="CAJNOR010004403">
    <property type="protein sequence ID" value="CAF1499580.1"/>
    <property type="molecule type" value="Genomic_DNA"/>
</dbReference>
<gene>
    <name evidence="2" type="ORF">XAT740_LOCUS39576</name>
</gene>
<feature type="domain" description="Aldehyde dehydrogenase" evidence="1">
    <location>
        <begin position="24"/>
        <end position="105"/>
    </location>
</feature>
<protein>
    <recommendedName>
        <fullName evidence="1">Aldehyde dehydrogenase domain-containing protein</fullName>
    </recommendedName>
</protein>
<dbReference type="GO" id="GO:0016491">
    <property type="term" value="F:oxidoreductase activity"/>
    <property type="evidence" value="ECO:0007669"/>
    <property type="project" value="InterPro"/>
</dbReference>
<dbReference type="InterPro" id="IPR016161">
    <property type="entry name" value="Ald_DH/histidinol_DH"/>
</dbReference>
<proteinExistence type="predicted"/>
<name>A0A815T266_ADIRI</name>
<evidence type="ECO:0000313" key="2">
    <source>
        <dbReference type="EMBL" id="CAF1499580.1"/>
    </source>
</evidence>
<sequence>MLSSDSKTQQVEVKYTEIFINNEWHKATKGKTFQVINPSTCEVIADVEEGTREDVEKAVEAARKAFQSNSPWRTMEPAARGDLMRKFANLLRRDIDYLSKLETLNN</sequence>
<dbReference type="Proteomes" id="UP000663828">
    <property type="component" value="Unassembled WGS sequence"/>
</dbReference>
<organism evidence="2 3">
    <name type="scientific">Adineta ricciae</name>
    <name type="common">Rotifer</name>
    <dbReference type="NCBI Taxonomy" id="249248"/>
    <lineage>
        <taxon>Eukaryota</taxon>
        <taxon>Metazoa</taxon>
        <taxon>Spiralia</taxon>
        <taxon>Gnathifera</taxon>
        <taxon>Rotifera</taxon>
        <taxon>Eurotatoria</taxon>
        <taxon>Bdelloidea</taxon>
        <taxon>Adinetida</taxon>
        <taxon>Adinetidae</taxon>
        <taxon>Adineta</taxon>
    </lineage>
</organism>
<dbReference type="Pfam" id="PF00171">
    <property type="entry name" value="Aldedh"/>
    <property type="match status" value="1"/>
</dbReference>
<comment type="caution">
    <text evidence="2">The sequence shown here is derived from an EMBL/GenBank/DDBJ whole genome shotgun (WGS) entry which is preliminary data.</text>
</comment>
<evidence type="ECO:0000313" key="3">
    <source>
        <dbReference type="Proteomes" id="UP000663828"/>
    </source>
</evidence>
<dbReference type="Gene3D" id="3.40.605.10">
    <property type="entry name" value="Aldehyde Dehydrogenase, Chain A, domain 1"/>
    <property type="match status" value="1"/>
</dbReference>
<evidence type="ECO:0000259" key="1">
    <source>
        <dbReference type="Pfam" id="PF00171"/>
    </source>
</evidence>
<dbReference type="AlphaFoldDB" id="A0A815T266"/>
<feature type="non-terminal residue" evidence="2">
    <location>
        <position position="1"/>
    </location>
</feature>
<keyword evidence="3" id="KW-1185">Reference proteome</keyword>
<dbReference type="InterPro" id="IPR016162">
    <property type="entry name" value="Ald_DH_N"/>
</dbReference>
<dbReference type="SUPFAM" id="SSF53720">
    <property type="entry name" value="ALDH-like"/>
    <property type="match status" value="1"/>
</dbReference>
<dbReference type="PANTHER" id="PTHR11699">
    <property type="entry name" value="ALDEHYDE DEHYDROGENASE-RELATED"/>
    <property type="match status" value="1"/>
</dbReference>
<reference evidence="2" key="1">
    <citation type="submission" date="2021-02" db="EMBL/GenBank/DDBJ databases">
        <authorList>
            <person name="Nowell W R."/>
        </authorList>
    </citation>
    <scope>NUCLEOTIDE SEQUENCE</scope>
</reference>
<accession>A0A815T266</accession>
<dbReference type="InterPro" id="IPR015590">
    <property type="entry name" value="Aldehyde_DH_dom"/>
</dbReference>